<gene>
    <name evidence="10" type="ORF">PF001_g29126</name>
    <name evidence="9" type="ORF">PF002_g30273</name>
    <name evidence="7" type="ORF">PF004_g32324</name>
    <name evidence="8" type="ORF">PF005_g29703</name>
    <name evidence="6" type="ORF">PF006_g30294</name>
    <name evidence="5" type="ORF">PF007_g29940</name>
    <name evidence="2" type="ORF">PF009_g30785</name>
    <name evidence="4" type="ORF">PF010_g32599</name>
    <name evidence="3" type="ORF">PF011_g29638</name>
</gene>
<evidence type="ECO:0000313" key="16">
    <source>
        <dbReference type="Proteomes" id="UP000441208"/>
    </source>
</evidence>
<evidence type="ECO:0000313" key="11">
    <source>
        <dbReference type="Proteomes" id="UP000429523"/>
    </source>
</evidence>
<evidence type="ECO:0000313" key="18">
    <source>
        <dbReference type="Proteomes" id="UP000476176"/>
    </source>
</evidence>
<sequence>MPAAAMLVMLLSLSPLPLRSPCRCGRAHRNAARQSPVPPPPCSSCCSRCPRYLSPWRPVQAPTVRTWDSSLLMISPPLSGTRQSKYVTRLGVGP</sequence>
<proteinExistence type="predicted"/>
<feature type="chain" id="PRO_5036163990" description="Secreted protein" evidence="1">
    <location>
        <begin position="22"/>
        <end position="94"/>
    </location>
</feature>
<dbReference type="EMBL" id="QXGB01004721">
    <property type="protein sequence ID" value="KAE9165216.1"/>
    <property type="molecule type" value="Genomic_DNA"/>
</dbReference>
<comment type="caution">
    <text evidence="3">The sequence shown here is derived from an EMBL/GenBank/DDBJ whole genome shotgun (WGS) entry which is preliminary data.</text>
</comment>
<evidence type="ECO:0000313" key="5">
    <source>
        <dbReference type="EMBL" id="KAE9062353.1"/>
    </source>
</evidence>
<evidence type="ECO:0000313" key="7">
    <source>
        <dbReference type="EMBL" id="KAE9157176.1"/>
    </source>
</evidence>
<dbReference type="Proteomes" id="UP000440367">
    <property type="component" value="Unassembled WGS sequence"/>
</dbReference>
<dbReference type="Proteomes" id="UP000476176">
    <property type="component" value="Unassembled WGS sequence"/>
</dbReference>
<evidence type="ECO:0000313" key="8">
    <source>
        <dbReference type="EMBL" id="KAE9165216.1"/>
    </source>
</evidence>
<keyword evidence="1" id="KW-0732">Signal</keyword>
<dbReference type="Proteomes" id="UP000488956">
    <property type="component" value="Unassembled WGS sequence"/>
</dbReference>
<evidence type="ECO:0000313" key="14">
    <source>
        <dbReference type="Proteomes" id="UP000440367"/>
    </source>
</evidence>
<feature type="signal peptide" evidence="1">
    <location>
        <begin position="1"/>
        <end position="21"/>
    </location>
</feature>
<evidence type="ECO:0008006" key="20">
    <source>
        <dbReference type="Google" id="ProtNLM"/>
    </source>
</evidence>
<dbReference type="EMBL" id="QXGF01005172">
    <property type="protein sequence ID" value="KAE8918902.1"/>
    <property type="molecule type" value="Genomic_DNA"/>
</dbReference>
<evidence type="ECO:0000313" key="12">
    <source>
        <dbReference type="Proteomes" id="UP000433483"/>
    </source>
</evidence>
<dbReference type="EMBL" id="QXFW01005533">
    <property type="protein sequence ID" value="KAE8961737.1"/>
    <property type="molecule type" value="Genomic_DNA"/>
</dbReference>
<dbReference type="EMBL" id="QXFZ01004976">
    <property type="protein sequence ID" value="KAE9062353.1"/>
    <property type="molecule type" value="Genomic_DNA"/>
</dbReference>
<accession>A0A6A3GXM2</accession>
<dbReference type="EMBL" id="QXGC01009908">
    <property type="protein sequence ID" value="KAE9157176.1"/>
    <property type="molecule type" value="Genomic_DNA"/>
</dbReference>
<dbReference type="Proteomes" id="UP000437068">
    <property type="component" value="Unassembled WGS sequence"/>
</dbReference>
<name>A0A6A3GXM2_9STRA</name>
<evidence type="ECO:0000313" key="15">
    <source>
        <dbReference type="Proteomes" id="UP000440732"/>
    </source>
</evidence>
<dbReference type="EMBL" id="QXGA01005662">
    <property type="protein sequence ID" value="KAE9066209.1"/>
    <property type="molecule type" value="Genomic_DNA"/>
</dbReference>
<dbReference type="Proteomes" id="UP000429523">
    <property type="component" value="Unassembled WGS sequence"/>
</dbReference>
<evidence type="ECO:0000313" key="4">
    <source>
        <dbReference type="EMBL" id="KAE9054286.1"/>
    </source>
</evidence>
<evidence type="ECO:0000256" key="1">
    <source>
        <dbReference type="SAM" id="SignalP"/>
    </source>
</evidence>
<evidence type="ECO:0000313" key="19">
    <source>
        <dbReference type="Proteomes" id="UP000488956"/>
    </source>
</evidence>
<dbReference type="Proteomes" id="UP000440732">
    <property type="component" value="Unassembled WGS sequence"/>
</dbReference>
<evidence type="ECO:0000313" key="6">
    <source>
        <dbReference type="EMBL" id="KAE9066209.1"/>
    </source>
</evidence>
<evidence type="ECO:0000313" key="13">
    <source>
        <dbReference type="Proteomes" id="UP000437068"/>
    </source>
</evidence>
<dbReference type="Proteomes" id="UP000460718">
    <property type="component" value="Unassembled WGS sequence"/>
</dbReference>
<dbReference type="AlphaFoldDB" id="A0A6A3GXM2"/>
<dbReference type="EMBL" id="QXGD01004596">
    <property type="protein sequence ID" value="KAE9169759.1"/>
    <property type="molecule type" value="Genomic_DNA"/>
</dbReference>
<evidence type="ECO:0000313" key="17">
    <source>
        <dbReference type="Proteomes" id="UP000460718"/>
    </source>
</evidence>
<reference evidence="17 18" key="1">
    <citation type="submission" date="2018-09" db="EMBL/GenBank/DDBJ databases">
        <title>Genomic investigation of the strawberry pathogen Phytophthora fragariae indicates pathogenicity is determined by transcriptional variation in three key races.</title>
        <authorList>
            <person name="Adams T.M."/>
            <person name="Armitage A.D."/>
            <person name="Sobczyk M.K."/>
            <person name="Bates H.J."/>
            <person name="Dunwell J.M."/>
            <person name="Nellist C.F."/>
            <person name="Harrison R.J."/>
        </authorList>
    </citation>
    <scope>NUCLEOTIDE SEQUENCE [LARGE SCALE GENOMIC DNA]</scope>
    <source>
        <strain evidence="10 13">A4</strain>
        <strain evidence="9 14">BC-1</strain>
        <strain evidence="7 18">BC-23</strain>
        <strain evidence="8 12">NOV-27</strain>
        <strain evidence="6 15">NOV-5</strain>
        <strain evidence="5 16">NOV-71</strain>
        <strain evidence="2 11">NOV-9</strain>
        <strain evidence="4 19">ONT-3</strain>
        <strain evidence="3 17">SCRP245</strain>
    </source>
</reference>
<evidence type="ECO:0000313" key="9">
    <source>
        <dbReference type="EMBL" id="KAE9169759.1"/>
    </source>
</evidence>
<dbReference type="Proteomes" id="UP000441208">
    <property type="component" value="Unassembled WGS sequence"/>
</dbReference>
<dbReference type="Proteomes" id="UP000433483">
    <property type="component" value="Unassembled WGS sequence"/>
</dbReference>
<protein>
    <recommendedName>
        <fullName evidence="20">Secreted protein</fullName>
    </recommendedName>
</protein>
<dbReference type="EMBL" id="QXFX01009837">
    <property type="protein sequence ID" value="KAE9054286.1"/>
    <property type="molecule type" value="Genomic_DNA"/>
</dbReference>
<organism evidence="3 17">
    <name type="scientific">Phytophthora fragariae</name>
    <dbReference type="NCBI Taxonomy" id="53985"/>
    <lineage>
        <taxon>Eukaryota</taxon>
        <taxon>Sar</taxon>
        <taxon>Stramenopiles</taxon>
        <taxon>Oomycota</taxon>
        <taxon>Peronosporomycetes</taxon>
        <taxon>Peronosporales</taxon>
        <taxon>Peronosporaceae</taxon>
        <taxon>Phytophthora</taxon>
    </lineage>
</organism>
<evidence type="ECO:0000313" key="10">
    <source>
        <dbReference type="EMBL" id="KAE9269667.1"/>
    </source>
</evidence>
<dbReference type="EMBL" id="QXGE01004724">
    <property type="protein sequence ID" value="KAE9269667.1"/>
    <property type="molecule type" value="Genomic_DNA"/>
</dbReference>
<keyword evidence="12" id="KW-1185">Reference proteome</keyword>
<evidence type="ECO:0000313" key="2">
    <source>
        <dbReference type="EMBL" id="KAE8918902.1"/>
    </source>
</evidence>
<evidence type="ECO:0000313" key="3">
    <source>
        <dbReference type="EMBL" id="KAE8961737.1"/>
    </source>
</evidence>